<organism evidence="3 4">
    <name type="scientific">Nocardia mangyaensis</name>
    <dbReference type="NCBI Taxonomy" id="2213200"/>
    <lineage>
        <taxon>Bacteria</taxon>
        <taxon>Bacillati</taxon>
        <taxon>Actinomycetota</taxon>
        <taxon>Actinomycetes</taxon>
        <taxon>Mycobacteriales</taxon>
        <taxon>Nocardiaceae</taxon>
        <taxon>Nocardia</taxon>
    </lineage>
</organism>
<dbReference type="KEGG" id="nsl:BOX37_15345"/>
<reference evidence="3" key="1">
    <citation type="submission" date="2016-11" db="EMBL/GenBank/DDBJ databases">
        <authorList>
            <person name="Jaros S."/>
            <person name="Januszkiewicz K."/>
            <person name="Wedrychowicz H."/>
        </authorList>
    </citation>
    <scope>NUCLEOTIDE SEQUENCE [LARGE SCALE GENOMIC DNA]</scope>
    <source>
        <strain evidence="3">Y48</strain>
    </source>
</reference>
<keyword evidence="1" id="KW-0812">Transmembrane</keyword>
<feature type="transmembrane region" description="Helical" evidence="1">
    <location>
        <begin position="43"/>
        <end position="64"/>
    </location>
</feature>
<feature type="transmembrane region" description="Helical" evidence="1">
    <location>
        <begin position="131"/>
        <end position="149"/>
    </location>
</feature>
<feature type="transmembrane region" description="Helical" evidence="1">
    <location>
        <begin position="155"/>
        <end position="176"/>
    </location>
</feature>
<keyword evidence="4" id="KW-1185">Reference proteome</keyword>
<proteinExistence type="predicted"/>
<evidence type="ECO:0000313" key="3">
    <source>
        <dbReference type="EMBL" id="APE38371.1"/>
    </source>
</evidence>
<feature type="transmembrane region" description="Helical" evidence="1">
    <location>
        <begin position="71"/>
        <end position="91"/>
    </location>
</feature>
<dbReference type="InterPro" id="IPR036938">
    <property type="entry name" value="PAP2/HPO_sf"/>
</dbReference>
<keyword evidence="1" id="KW-1133">Transmembrane helix</keyword>
<sequence length="191" mass="20255">MAAGAAVTAAIPATFPADGGPTPLDAAMSTRIDEAVSPTLGQWLVAPSNGPVVLLALIAGCAWFALRRRWWAALTMLVVPEVAVAINTWVLKPVWERQLHDYLAYPSGHTVHLVTVATAFACLVRDLRARCVIAALTVLAVLALVVGMVERDHHYPTDVLGGAAAGVSMAVGLCWISQMLRTHARRASSSR</sequence>
<dbReference type="Gene3D" id="1.20.144.10">
    <property type="entry name" value="Phosphatidic acid phosphatase type 2/haloperoxidase"/>
    <property type="match status" value="1"/>
</dbReference>
<dbReference type="SUPFAM" id="SSF48317">
    <property type="entry name" value="Acid phosphatase/Vanadium-dependent haloperoxidase"/>
    <property type="match status" value="1"/>
</dbReference>
<evidence type="ECO:0000256" key="1">
    <source>
        <dbReference type="SAM" id="Phobius"/>
    </source>
</evidence>
<protein>
    <recommendedName>
        <fullName evidence="2">Phosphatidic acid phosphatase type 2/haloperoxidase domain-containing protein</fullName>
    </recommendedName>
</protein>
<feature type="domain" description="Phosphatidic acid phosphatase type 2/haloperoxidase" evidence="2">
    <location>
        <begin position="102"/>
        <end position="179"/>
    </location>
</feature>
<evidence type="ECO:0000259" key="2">
    <source>
        <dbReference type="Pfam" id="PF01569"/>
    </source>
</evidence>
<dbReference type="Proteomes" id="UP000183810">
    <property type="component" value="Chromosome"/>
</dbReference>
<dbReference type="InterPro" id="IPR000326">
    <property type="entry name" value="PAP2/HPO"/>
</dbReference>
<feature type="transmembrane region" description="Helical" evidence="1">
    <location>
        <begin position="103"/>
        <end position="124"/>
    </location>
</feature>
<name>A0A1J0W221_9NOCA</name>
<gene>
    <name evidence="3" type="ORF">BOX37_15345</name>
</gene>
<accession>A0A1J0W221</accession>
<dbReference type="EMBL" id="CP018082">
    <property type="protein sequence ID" value="APE38371.1"/>
    <property type="molecule type" value="Genomic_DNA"/>
</dbReference>
<evidence type="ECO:0000313" key="4">
    <source>
        <dbReference type="Proteomes" id="UP000183810"/>
    </source>
</evidence>
<keyword evidence="1" id="KW-0472">Membrane</keyword>
<dbReference type="Pfam" id="PF01569">
    <property type="entry name" value="PAP2"/>
    <property type="match status" value="1"/>
</dbReference>
<dbReference type="AlphaFoldDB" id="A0A1J0W221"/>